<protein>
    <submittedName>
        <fullName evidence="1">Uncharacterized protein</fullName>
    </submittedName>
</protein>
<organism evidence="1">
    <name type="scientific">viral metagenome</name>
    <dbReference type="NCBI Taxonomy" id="1070528"/>
    <lineage>
        <taxon>unclassified sequences</taxon>
        <taxon>metagenomes</taxon>
        <taxon>organismal metagenomes</taxon>
    </lineage>
</organism>
<accession>A0A6C0C0F7</accession>
<sequence>MIAEPNIIISWKGRTFNEVVSVKRKNPGHSGSIFKANPLKLYRRELDLSGCGERTSASTNTMEVPGFTSINSSSATCNGLQGTKDFNYVELKSENGGLNSGGVCFSKANDAKRRVRSSGMPKNTYFTNTNQYLEKRAKTFKQNQYAVVRQGDASAVPGTGAAQQNIYSSYGVTKCKLGFHQDETFVYYWWNTTDPNAPSQSSNTVTIPRGEYDIQTINSIFQNTMIQNYHYVVKKNGNTKVTFMDFAYNRAQQKIEFRTTIPNGSFANVYSEVNGYELPKDETGNVITSWVLPTNSAVGYYTLGINIPNGFLNSALGLTGNYPANIISGSNFTSETTYLSSLNPGLKPKYMEVHYKPNNPQYGSQGAVSSSSRIARLKYNSITNSSVAYNTAYGPAVANALAYGVPSPGYTEKDKIGYPIKRTPVFVLGENQKRCCYVRTIRNMI</sequence>
<name>A0A6C0C0F7_9ZZZZ</name>
<dbReference type="EMBL" id="MN739312">
    <property type="protein sequence ID" value="QHS98145.1"/>
    <property type="molecule type" value="Genomic_DNA"/>
</dbReference>
<proteinExistence type="predicted"/>
<reference evidence="1" key="1">
    <citation type="journal article" date="2020" name="Nature">
        <title>Giant virus diversity and host interactions through global metagenomics.</title>
        <authorList>
            <person name="Schulz F."/>
            <person name="Roux S."/>
            <person name="Paez-Espino D."/>
            <person name="Jungbluth S."/>
            <person name="Walsh D.A."/>
            <person name="Denef V.J."/>
            <person name="McMahon K.D."/>
            <person name="Konstantinidis K.T."/>
            <person name="Eloe-Fadrosh E.A."/>
            <person name="Kyrpides N.C."/>
            <person name="Woyke T."/>
        </authorList>
    </citation>
    <scope>NUCLEOTIDE SEQUENCE</scope>
    <source>
        <strain evidence="1">GVMAG-M-3300020182-84</strain>
    </source>
</reference>
<evidence type="ECO:0000313" key="1">
    <source>
        <dbReference type="EMBL" id="QHS98145.1"/>
    </source>
</evidence>
<dbReference type="AlphaFoldDB" id="A0A6C0C0F7"/>